<evidence type="ECO:0000256" key="7">
    <source>
        <dbReference type="ARBA" id="ARBA00023015"/>
    </source>
</evidence>
<evidence type="ECO:0000256" key="5">
    <source>
        <dbReference type="ARBA" id="ARBA00022801"/>
    </source>
</evidence>
<dbReference type="EMBL" id="VSSQ01120618">
    <property type="protein sequence ID" value="MPN53474.1"/>
    <property type="molecule type" value="Genomic_DNA"/>
</dbReference>
<dbReference type="InterPro" id="IPR039418">
    <property type="entry name" value="LexA-like"/>
</dbReference>
<dbReference type="InterPro" id="IPR036286">
    <property type="entry name" value="LexA/Signal_pep-like_sf"/>
</dbReference>
<dbReference type="InterPro" id="IPR050077">
    <property type="entry name" value="LexA_repressor"/>
</dbReference>
<dbReference type="InterPro" id="IPR015927">
    <property type="entry name" value="Peptidase_S24_S26A/B/C"/>
</dbReference>
<keyword evidence="9" id="KW-0804">Transcription</keyword>
<gene>
    <name evidence="13" type="primary">lexA_64</name>
    <name evidence="13" type="ORF">SDC9_201138</name>
</gene>
<dbReference type="GO" id="GO:0006281">
    <property type="term" value="P:DNA repair"/>
    <property type="evidence" value="ECO:0007669"/>
    <property type="project" value="UniProtKB-KW"/>
</dbReference>
<keyword evidence="6" id="KW-0068">Autocatalytic cleavage</keyword>
<sequence length="132" mass="14901">MDESFKRELVSIPVIGTVTAGVPILAVENIEDTFALPVNFIRSNKELFMLKVHGESMIDVGIMNEDLVIIEKTNSAENGDIVVALIENEATIKRFFKESDFIRLQPENKTMEPIIVKECTIIGKLIGLYRKY</sequence>
<evidence type="ECO:0000256" key="10">
    <source>
        <dbReference type="ARBA" id="ARBA00023204"/>
    </source>
</evidence>
<keyword evidence="5 13" id="KW-0378">Hydrolase</keyword>
<keyword evidence="8" id="KW-0238">DNA-binding</keyword>
<dbReference type="EC" id="3.4.21.88" evidence="13"/>
<dbReference type="FunFam" id="2.10.109.10:FF:000001">
    <property type="entry name" value="LexA repressor"/>
    <property type="match status" value="1"/>
</dbReference>
<dbReference type="InterPro" id="IPR006200">
    <property type="entry name" value="LexA"/>
</dbReference>
<evidence type="ECO:0000256" key="6">
    <source>
        <dbReference type="ARBA" id="ARBA00022813"/>
    </source>
</evidence>
<dbReference type="PANTHER" id="PTHR33516">
    <property type="entry name" value="LEXA REPRESSOR"/>
    <property type="match status" value="1"/>
</dbReference>
<dbReference type="CDD" id="cd06529">
    <property type="entry name" value="S24_LexA-like"/>
    <property type="match status" value="1"/>
</dbReference>
<keyword evidence="2" id="KW-0678">Repressor</keyword>
<evidence type="ECO:0000256" key="8">
    <source>
        <dbReference type="ARBA" id="ARBA00023125"/>
    </source>
</evidence>
<dbReference type="GO" id="GO:0045892">
    <property type="term" value="P:negative regulation of DNA-templated transcription"/>
    <property type="evidence" value="ECO:0007669"/>
    <property type="project" value="InterPro"/>
</dbReference>
<evidence type="ECO:0000256" key="2">
    <source>
        <dbReference type="ARBA" id="ARBA00022491"/>
    </source>
</evidence>
<accession>A0A645IYZ1</accession>
<keyword evidence="4" id="KW-0227">DNA damage</keyword>
<evidence type="ECO:0000256" key="4">
    <source>
        <dbReference type="ARBA" id="ARBA00022763"/>
    </source>
</evidence>
<dbReference type="Gene3D" id="2.10.109.10">
    <property type="entry name" value="Umud Fragment, subunit A"/>
    <property type="match status" value="1"/>
</dbReference>
<dbReference type="GO" id="GO:0003677">
    <property type="term" value="F:DNA binding"/>
    <property type="evidence" value="ECO:0007669"/>
    <property type="project" value="UniProtKB-KW"/>
</dbReference>
<evidence type="ECO:0000256" key="1">
    <source>
        <dbReference type="ARBA" id="ARBA00007484"/>
    </source>
</evidence>
<name>A0A645IYZ1_9ZZZZ</name>
<evidence type="ECO:0000313" key="13">
    <source>
        <dbReference type="EMBL" id="MPN53474.1"/>
    </source>
</evidence>
<dbReference type="AlphaFoldDB" id="A0A645IYZ1"/>
<dbReference type="GO" id="GO:0009432">
    <property type="term" value="P:SOS response"/>
    <property type="evidence" value="ECO:0007669"/>
    <property type="project" value="UniProtKB-KW"/>
</dbReference>
<dbReference type="SUPFAM" id="SSF51306">
    <property type="entry name" value="LexA/Signal peptidase"/>
    <property type="match status" value="1"/>
</dbReference>
<dbReference type="InterPro" id="IPR006197">
    <property type="entry name" value="Peptidase_S24_LexA"/>
</dbReference>
<evidence type="ECO:0000256" key="3">
    <source>
        <dbReference type="ARBA" id="ARBA00022705"/>
    </source>
</evidence>
<organism evidence="13">
    <name type="scientific">bioreactor metagenome</name>
    <dbReference type="NCBI Taxonomy" id="1076179"/>
    <lineage>
        <taxon>unclassified sequences</taxon>
        <taxon>metagenomes</taxon>
        <taxon>ecological metagenomes</taxon>
    </lineage>
</organism>
<keyword evidence="7" id="KW-0805">Transcription regulation</keyword>
<dbReference type="PRINTS" id="PR00726">
    <property type="entry name" value="LEXASERPTASE"/>
</dbReference>
<feature type="domain" description="Peptidase S24/S26A/S26B/S26C" evidence="12">
    <location>
        <begin position="13"/>
        <end position="126"/>
    </location>
</feature>
<reference evidence="13" key="1">
    <citation type="submission" date="2019-08" db="EMBL/GenBank/DDBJ databases">
        <authorList>
            <person name="Kucharzyk K."/>
            <person name="Murdoch R.W."/>
            <person name="Higgins S."/>
            <person name="Loffler F."/>
        </authorList>
    </citation>
    <scope>NUCLEOTIDE SEQUENCE</scope>
</reference>
<keyword evidence="10" id="KW-0234">DNA repair</keyword>
<protein>
    <submittedName>
        <fullName evidence="13">LexA repressor</fullName>
        <ecNumber evidence="13">3.4.21.88</ecNumber>
    </submittedName>
</protein>
<comment type="similarity">
    <text evidence="1">Belongs to the peptidase S24 family.</text>
</comment>
<dbReference type="NCBIfam" id="TIGR00498">
    <property type="entry name" value="lexA"/>
    <property type="match status" value="1"/>
</dbReference>
<dbReference type="PANTHER" id="PTHR33516:SF2">
    <property type="entry name" value="LEXA REPRESSOR-RELATED"/>
    <property type="match status" value="1"/>
</dbReference>
<keyword evidence="11" id="KW-0742">SOS response</keyword>
<dbReference type="GO" id="GO:0006260">
    <property type="term" value="P:DNA replication"/>
    <property type="evidence" value="ECO:0007669"/>
    <property type="project" value="UniProtKB-KW"/>
</dbReference>
<keyword evidence="3" id="KW-0235">DNA replication</keyword>
<evidence type="ECO:0000256" key="9">
    <source>
        <dbReference type="ARBA" id="ARBA00023163"/>
    </source>
</evidence>
<dbReference type="Pfam" id="PF00717">
    <property type="entry name" value="Peptidase_S24"/>
    <property type="match status" value="1"/>
</dbReference>
<comment type="caution">
    <text evidence="13">The sequence shown here is derived from an EMBL/GenBank/DDBJ whole genome shotgun (WGS) entry which is preliminary data.</text>
</comment>
<dbReference type="GO" id="GO:0004252">
    <property type="term" value="F:serine-type endopeptidase activity"/>
    <property type="evidence" value="ECO:0007669"/>
    <property type="project" value="UniProtKB-EC"/>
</dbReference>
<evidence type="ECO:0000259" key="12">
    <source>
        <dbReference type="Pfam" id="PF00717"/>
    </source>
</evidence>
<evidence type="ECO:0000256" key="11">
    <source>
        <dbReference type="ARBA" id="ARBA00023236"/>
    </source>
</evidence>
<proteinExistence type="inferred from homology"/>